<name>A0A7V2SKP2_9BACT</name>
<evidence type="ECO:0000313" key="1">
    <source>
        <dbReference type="EMBL" id="HFC03316.1"/>
    </source>
</evidence>
<accession>A0A7V2SKP2</accession>
<sequence length="81" mass="9640">MNTIEDRKKYDEYEMVEEYDFSNAVRGRFYQPKKVPTTLRIDNDILIFLKKQAGVQKIPYQTLINTLLRRYMQTGEIGSTD</sequence>
<dbReference type="AlphaFoldDB" id="A0A7V2SKP2"/>
<dbReference type="EMBL" id="DRNO01000031">
    <property type="protein sequence ID" value="HFC03316.1"/>
    <property type="molecule type" value="Genomic_DNA"/>
</dbReference>
<dbReference type="InterPro" id="IPR025528">
    <property type="entry name" value="BrnA_antitoxin"/>
</dbReference>
<protein>
    <submittedName>
        <fullName evidence="1">Uncharacterized protein</fullName>
    </submittedName>
</protein>
<organism evidence="1 2">
    <name type="scientific">Nitratifractor salsuginis</name>
    <dbReference type="NCBI Taxonomy" id="269261"/>
    <lineage>
        <taxon>Bacteria</taxon>
        <taxon>Pseudomonadati</taxon>
        <taxon>Campylobacterota</taxon>
        <taxon>Epsilonproteobacteria</taxon>
        <taxon>Campylobacterales</taxon>
        <taxon>Sulfurovaceae</taxon>
        <taxon>Nitratifractor</taxon>
    </lineage>
</organism>
<reference evidence="1" key="1">
    <citation type="journal article" date="2020" name="mSystems">
        <title>Genome- and Community-Level Interaction Insights into Carbon Utilization and Element Cycling Functions of Hydrothermarchaeota in Hydrothermal Sediment.</title>
        <authorList>
            <person name="Zhou Z."/>
            <person name="Liu Y."/>
            <person name="Xu W."/>
            <person name="Pan J."/>
            <person name="Luo Z.H."/>
            <person name="Li M."/>
        </authorList>
    </citation>
    <scope>NUCLEOTIDE SEQUENCE [LARGE SCALE GENOMIC DNA]</scope>
    <source>
        <strain evidence="1">HyVt-513</strain>
    </source>
</reference>
<gene>
    <name evidence="1" type="ORF">ENJ74_00455</name>
</gene>
<comment type="caution">
    <text evidence="1">The sequence shown here is derived from an EMBL/GenBank/DDBJ whole genome shotgun (WGS) entry which is preliminary data.</text>
</comment>
<proteinExistence type="predicted"/>
<evidence type="ECO:0000313" key="2">
    <source>
        <dbReference type="Proteomes" id="UP000885722"/>
    </source>
</evidence>
<dbReference type="Pfam" id="PF14384">
    <property type="entry name" value="BrnA_antitoxin"/>
    <property type="match status" value="1"/>
</dbReference>
<dbReference type="Proteomes" id="UP000885722">
    <property type="component" value="Unassembled WGS sequence"/>
</dbReference>